<dbReference type="EMBL" id="BK015264">
    <property type="protein sequence ID" value="DAD98595.1"/>
    <property type="molecule type" value="Genomic_DNA"/>
</dbReference>
<proteinExistence type="predicted"/>
<reference evidence="1" key="1">
    <citation type="journal article" date="2021" name="Proc. Natl. Acad. Sci. U.S.A.">
        <title>A Catalog of Tens of Thousands of Viruses from Human Metagenomes Reveals Hidden Associations with Chronic Diseases.</title>
        <authorList>
            <person name="Tisza M.J."/>
            <person name="Buck C.B."/>
        </authorList>
    </citation>
    <scope>NUCLEOTIDE SEQUENCE</scope>
    <source>
        <strain evidence="1">CtTnV63</strain>
    </source>
</reference>
<accession>A0A8S5NXA4</accession>
<evidence type="ECO:0000313" key="1">
    <source>
        <dbReference type="EMBL" id="DAD98595.1"/>
    </source>
</evidence>
<protein>
    <submittedName>
        <fullName evidence="1">Uncharacterized protein</fullName>
    </submittedName>
</protein>
<name>A0A8S5NXA4_9CAUD</name>
<sequence>MLKDYLFLINGEPIFVKTYDLESASMILAFAGFNFVLDEVIYTGTFYTPQQAEIIGYDTY</sequence>
<organism evidence="1">
    <name type="scientific">Siphoviridae sp. ctTnV63</name>
    <dbReference type="NCBI Taxonomy" id="2825523"/>
    <lineage>
        <taxon>Viruses</taxon>
        <taxon>Duplodnaviria</taxon>
        <taxon>Heunggongvirae</taxon>
        <taxon>Uroviricota</taxon>
        <taxon>Caudoviricetes</taxon>
    </lineage>
</organism>